<dbReference type="RefSeq" id="WP_289829741.1">
    <property type="nucleotide sequence ID" value="NZ_JAUEDK010000014.1"/>
</dbReference>
<keyword evidence="2" id="KW-1185">Reference proteome</keyword>
<organism evidence="1 2">
    <name type="scientific">Crenobacter oryzisoli</name>
    <dbReference type="NCBI Taxonomy" id="3056844"/>
    <lineage>
        <taxon>Bacteria</taxon>
        <taxon>Pseudomonadati</taxon>
        <taxon>Pseudomonadota</taxon>
        <taxon>Betaproteobacteria</taxon>
        <taxon>Neisseriales</taxon>
        <taxon>Neisseriaceae</taxon>
        <taxon>Crenobacter</taxon>
    </lineage>
</organism>
<proteinExistence type="predicted"/>
<comment type="caution">
    <text evidence="1">The sequence shown here is derived from an EMBL/GenBank/DDBJ whole genome shotgun (WGS) entry which is preliminary data.</text>
</comment>
<protein>
    <submittedName>
        <fullName evidence="1">DUF1571 domain-containing protein</fullName>
    </submittedName>
</protein>
<evidence type="ECO:0000313" key="2">
    <source>
        <dbReference type="Proteomes" id="UP001168540"/>
    </source>
</evidence>
<reference evidence="1" key="1">
    <citation type="submission" date="2023-06" db="EMBL/GenBank/DDBJ databases">
        <authorList>
            <person name="Zhang S."/>
        </authorList>
    </citation>
    <scope>NUCLEOTIDE SEQUENCE</scope>
    <source>
        <strain evidence="1">SG2303</strain>
    </source>
</reference>
<dbReference type="Gene3D" id="2.50.20.10">
    <property type="entry name" value="Lipoprotein localisation LolA/LolB/LppX"/>
    <property type="match status" value="1"/>
</dbReference>
<sequence length="204" mass="22069">MQAEAQSTGSTDLIAAAQQRFAALGSYRVTIRSTTGSNGALQVVRFYYRAPGLVRMEFVTPHAGAVLVYRPGTGKVRLWPFGLGNLPVLTLAPDNPLIRGAHEHRVDRSDAGALLANLLALADGGSIAVADDERIGRWKAKPLVVTGAPGRTVSGVHRYQVWLAEESLFPVKVASYDLRGNRLECVLMDDVVLGEPFPDEFFNP</sequence>
<name>A0ABT7XN89_9NEIS</name>
<evidence type="ECO:0000313" key="1">
    <source>
        <dbReference type="EMBL" id="MDN0075143.1"/>
    </source>
</evidence>
<gene>
    <name evidence="1" type="ORF">QU481_09610</name>
</gene>
<dbReference type="EMBL" id="JAUEDK010000014">
    <property type="protein sequence ID" value="MDN0075143.1"/>
    <property type="molecule type" value="Genomic_DNA"/>
</dbReference>
<dbReference type="Proteomes" id="UP001168540">
    <property type="component" value="Unassembled WGS sequence"/>
</dbReference>
<accession>A0ABT7XN89</accession>